<dbReference type="Gene3D" id="2.60.40.1770">
    <property type="entry name" value="ephrin a2 ectodomain"/>
    <property type="match status" value="1"/>
</dbReference>
<evidence type="ECO:0000256" key="4">
    <source>
        <dbReference type="ARBA" id="ARBA00022553"/>
    </source>
</evidence>
<dbReference type="InterPro" id="IPR011009">
    <property type="entry name" value="Kinase-like_dom_sf"/>
</dbReference>
<dbReference type="FunFam" id="1.10.510.10:FF:000268">
    <property type="entry name" value="Receptor protein-tyrosine kinase"/>
    <property type="match status" value="1"/>
</dbReference>
<feature type="compositionally biased region" description="Low complexity" evidence="18">
    <location>
        <begin position="1102"/>
        <end position="1126"/>
    </location>
</feature>
<dbReference type="AlphaFoldDB" id="A0A7E4V433"/>
<keyword evidence="6 19" id="KW-0812">Transmembrane</keyword>
<dbReference type="EC" id="2.7.10.1" evidence="2"/>
<dbReference type="SUPFAM" id="SSF49785">
    <property type="entry name" value="Galactose-binding domain-like"/>
    <property type="match status" value="1"/>
</dbReference>
<protein>
    <recommendedName>
        <fullName evidence="2">receptor protein-tyrosine kinase</fullName>
        <ecNumber evidence="2">2.7.10.1</ecNumber>
    </recommendedName>
</protein>
<dbReference type="Gene3D" id="2.10.50.10">
    <property type="entry name" value="Tumor Necrosis Factor Receptor, subunit A, domain 2"/>
    <property type="match status" value="1"/>
</dbReference>
<feature type="region of interest" description="Disordered" evidence="18">
    <location>
        <begin position="1084"/>
        <end position="1126"/>
    </location>
</feature>
<evidence type="ECO:0000256" key="13">
    <source>
        <dbReference type="ARBA" id="ARBA00023136"/>
    </source>
</evidence>
<dbReference type="SUPFAM" id="SSF56112">
    <property type="entry name" value="Protein kinase-like (PK-like)"/>
    <property type="match status" value="1"/>
</dbReference>
<dbReference type="Gene3D" id="1.10.510.10">
    <property type="entry name" value="Transferase(Phosphotransferase) domain 1"/>
    <property type="match status" value="1"/>
</dbReference>
<keyword evidence="9 17" id="KW-0547">Nucleotide-binding</keyword>
<dbReference type="PRINTS" id="PR00109">
    <property type="entry name" value="TYRKINASE"/>
</dbReference>
<dbReference type="InterPro" id="IPR020635">
    <property type="entry name" value="Tyr_kinase_cat_dom"/>
</dbReference>
<dbReference type="InterPro" id="IPR054590">
    <property type="entry name" value="EPH_SAM"/>
</dbReference>
<dbReference type="InterPro" id="IPR027936">
    <property type="entry name" value="Eph_TM"/>
</dbReference>
<keyword evidence="3" id="KW-1003">Cell membrane</keyword>
<dbReference type="GO" id="GO:0030425">
    <property type="term" value="C:dendrite"/>
    <property type="evidence" value="ECO:0007669"/>
    <property type="project" value="TreeGrafter"/>
</dbReference>
<dbReference type="InterPro" id="IPR001090">
    <property type="entry name" value="Ephrin_rcpt_lig-bd_dom"/>
</dbReference>
<dbReference type="GO" id="GO:0005524">
    <property type="term" value="F:ATP binding"/>
    <property type="evidence" value="ECO:0007669"/>
    <property type="project" value="UniProtKB-UniRule"/>
</dbReference>
<dbReference type="SMART" id="SM00615">
    <property type="entry name" value="EPH_lbd"/>
    <property type="match status" value="1"/>
</dbReference>
<feature type="signal peptide" evidence="20">
    <location>
        <begin position="1"/>
        <end position="25"/>
    </location>
</feature>
<evidence type="ECO:0000256" key="20">
    <source>
        <dbReference type="SAM" id="SignalP"/>
    </source>
</evidence>
<sequence length="1149" mass="126190">MQQKTNISFWALILVVVSSLQRISADRVKLLDTLNATVELDWRSNTNDAEVQDGWLEETYRSETDGLNHQAYSVCNVEAKDPDNWLLVPKLARGEAHRLFIEVKFSMRACSEMPAYARACKETLRLYGRPSSGRDVLGSDRWQDDPYWELIDTISATTTTNEKSKSYIHTSSYAFNTSHVYFAFRDSGACSSLLYVNVYYNVCPTQTQSFVYLPRTISGPDVHSVVSVPGQCVPNASPPAGIAVAPTSICRADGLWEVISSAGGNCDCNPGFVPIVEESVCSACPSGTYKPTRGSGDCTICPAHASSLLPAATECRCDTGFYRAANESSRAPCSQPPSKPSALRVDALNQTSVTITWEEPSSLGGRKEIWYTYKCGSCPQPTTATVASGMAFSHRQLTLGNLEPGSHHTIMVFSHNEISSTSGRAPAYDVIEFTTQKSADLTVGPLRIDAELESGITLAWQSVPHVQQYEIEMRYENISTSAHSRVPYFSFPTLSRRFAYAFRVRAWTHGPGAHAGISDWSEALFYRVGQGIISRNDAIQAGSLQVPSNYVSHSTAISSDDRWFNARSTAAGIWPWLAACSMGIMALVILLLVVSRRTHKNRKQMSDLDVLDTYKQDTMTPDSSHHKNQSPIFTSAATMSNTVMRKLNVPLIPVYGTQKSMRKQTSLRCYVDPSTYEDPKEALDEFANDIDPSLIQVFRQIGVGEFGEVCCGRLLVDGAYGAVAQVVAVKTLLPGSSEKAKADFLTEASIMGQFDHENVIHLIGVVTRAEPVMIVTEYMLNGALDKFLRDNDNGSLTMVQLTRMLKGIASGMRYLTDMGYIHRDLAARNILVDDCLTCKIADFGLSRGSRGVLEPEYTTNGGKIPIRWTAPEAITHYKYTTASDVWSFGIVMWEVCSFGERPYWDWTNHKVINEIHAGYRLPCPMDAPAELHQLMLVCWQMDRHKRPTFTQLVAKLGAFENRLNGIYDKDVDSAGSALYQSTSNLTGETYAPPSFSVPSPPSTLPPVLALEDFLKLNGLAYLQRQLIDSCGIRSLPELTRLGHGELVSRGIAPEDALSLIDAVRGWANTQGMASTLIQMPPPPRTNAPNLHRPPLRQPHGRLLSAGNSSGSATTASTFLSSTSGSTVSNQADLNTRYISTNSTDGGFPV</sequence>
<evidence type="ECO:0000256" key="11">
    <source>
        <dbReference type="ARBA" id="ARBA00022840"/>
    </source>
</evidence>
<dbReference type="InterPro" id="IPR011641">
    <property type="entry name" value="Tyr-kin_ephrin_A/B_rcpt-like"/>
</dbReference>
<feature type="domain" description="Fibronectin type-III" evidence="22">
    <location>
        <begin position="339"/>
        <end position="438"/>
    </location>
</feature>
<dbReference type="InterPro" id="IPR003961">
    <property type="entry name" value="FN3_dom"/>
</dbReference>
<dbReference type="WBParaSite" id="Pan_g16329.t1">
    <property type="protein sequence ID" value="Pan_g16329.t1"/>
    <property type="gene ID" value="Pan_g16329"/>
</dbReference>
<dbReference type="Pfam" id="PF25599">
    <property type="entry name" value="Ephrin_CRD"/>
    <property type="match status" value="1"/>
</dbReference>
<reference evidence="24" key="1">
    <citation type="journal article" date="2013" name="Genetics">
        <title>The draft genome and transcriptome of Panagrellus redivivus are shaped by the harsh demands of a free-living lifestyle.</title>
        <authorList>
            <person name="Srinivasan J."/>
            <person name="Dillman A.R."/>
            <person name="Macchietto M.G."/>
            <person name="Heikkinen L."/>
            <person name="Lakso M."/>
            <person name="Fracchia K.M."/>
            <person name="Antoshechkin I."/>
            <person name="Mortazavi A."/>
            <person name="Wong G."/>
            <person name="Sternberg P.W."/>
        </authorList>
    </citation>
    <scope>NUCLEOTIDE SEQUENCE [LARGE SCALE GENOMIC DNA]</scope>
    <source>
        <strain evidence="24">MT8872</strain>
    </source>
</reference>
<dbReference type="InterPro" id="IPR017441">
    <property type="entry name" value="Protein_kinase_ATP_BS"/>
</dbReference>
<evidence type="ECO:0000256" key="16">
    <source>
        <dbReference type="ARBA" id="ARBA00023180"/>
    </source>
</evidence>
<evidence type="ECO:0000256" key="1">
    <source>
        <dbReference type="ARBA" id="ARBA00004251"/>
    </source>
</evidence>
<keyword evidence="5" id="KW-0808">Transferase</keyword>
<dbReference type="FunFam" id="2.10.50.10:FF:000001">
    <property type="entry name" value="Ephrin type-A receptor 5"/>
    <property type="match status" value="1"/>
</dbReference>
<keyword evidence="7 20" id="KW-0732">Signal</keyword>
<dbReference type="Pfam" id="PF14575">
    <property type="entry name" value="EphA2_TM"/>
    <property type="match status" value="1"/>
</dbReference>
<dbReference type="InterPro" id="IPR008979">
    <property type="entry name" value="Galactose-bd-like_sf"/>
</dbReference>
<evidence type="ECO:0000256" key="3">
    <source>
        <dbReference type="ARBA" id="ARBA00022475"/>
    </source>
</evidence>
<feature type="binding site" evidence="17">
    <location>
        <position position="730"/>
    </location>
    <ligand>
        <name>ATP</name>
        <dbReference type="ChEBI" id="CHEBI:30616"/>
    </ligand>
</feature>
<keyword evidence="15" id="KW-0675">Receptor</keyword>
<feature type="chain" id="PRO_5028943828" description="receptor protein-tyrosine kinase" evidence="20">
    <location>
        <begin position="26"/>
        <end position="1149"/>
    </location>
</feature>
<dbReference type="Gene3D" id="3.30.200.20">
    <property type="entry name" value="Phosphorylase Kinase, domain 1"/>
    <property type="match status" value="1"/>
</dbReference>
<feature type="domain" description="Protein kinase" evidence="21">
    <location>
        <begin position="695"/>
        <end position="959"/>
    </location>
</feature>
<dbReference type="SMART" id="SM01411">
    <property type="entry name" value="Ephrin_rec_like"/>
    <property type="match status" value="1"/>
</dbReference>
<keyword evidence="14" id="KW-0829">Tyrosine-protein kinase</keyword>
<feature type="transmembrane region" description="Helical" evidence="19">
    <location>
        <begin position="573"/>
        <end position="594"/>
    </location>
</feature>
<dbReference type="PROSITE" id="PS00109">
    <property type="entry name" value="PROTEIN_KINASE_TYR"/>
    <property type="match status" value="1"/>
</dbReference>
<evidence type="ECO:0000256" key="2">
    <source>
        <dbReference type="ARBA" id="ARBA00011902"/>
    </source>
</evidence>
<dbReference type="InterPro" id="IPR050449">
    <property type="entry name" value="Ephrin_rcpt_TKs"/>
</dbReference>
<dbReference type="InterPro" id="IPR000719">
    <property type="entry name" value="Prot_kinase_dom"/>
</dbReference>
<evidence type="ECO:0000256" key="18">
    <source>
        <dbReference type="SAM" id="MobiDB-lite"/>
    </source>
</evidence>
<dbReference type="FunFam" id="3.30.200.20:FF:000802">
    <property type="entry name" value="Ephrin receptor 1"/>
    <property type="match status" value="1"/>
</dbReference>
<dbReference type="Gene3D" id="2.60.120.260">
    <property type="entry name" value="Galactose-binding domain-like"/>
    <property type="match status" value="1"/>
</dbReference>
<dbReference type="Pfam" id="PF07714">
    <property type="entry name" value="PK_Tyr_Ser-Thr"/>
    <property type="match status" value="1"/>
</dbReference>
<evidence type="ECO:0000256" key="8">
    <source>
        <dbReference type="ARBA" id="ARBA00022737"/>
    </source>
</evidence>
<dbReference type="PANTHER" id="PTHR46877">
    <property type="entry name" value="EPH RECEPTOR A5"/>
    <property type="match status" value="1"/>
</dbReference>
<evidence type="ECO:0000313" key="25">
    <source>
        <dbReference type="WBParaSite" id="Pan_g16329.t1"/>
    </source>
</evidence>
<evidence type="ECO:0000256" key="17">
    <source>
        <dbReference type="PROSITE-ProRule" id="PRU10141"/>
    </source>
</evidence>
<evidence type="ECO:0000256" key="6">
    <source>
        <dbReference type="ARBA" id="ARBA00022692"/>
    </source>
</evidence>
<evidence type="ECO:0000256" key="10">
    <source>
        <dbReference type="ARBA" id="ARBA00022777"/>
    </source>
</evidence>
<dbReference type="Pfam" id="PF01404">
    <property type="entry name" value="Ephrin_lbd"/>
    <property type="match status" value="1"/>
</dbReference>
<evidence type="ECO:0000259" key="23">
    <source>
        <dbReference type="PROSITE" id="PS51550"/>
    </source>
</evidence>
<organism evidence="24 25">
    <name type="scientific">Panagrellus redivivus</name>
    <name type="common">Microworm</name>
    <dbReference type="NCBI Taxonomy" id="6233"/>
    <lineage>
        <taxon>Eukaryota</taxon>
        <taxon>Metazoa</taxon>
        <taxon>Ecdysozoa</taxon>
        <taxon>Nematoda</taxon>
        <taxon>Chromadorea</taxon>
        <taxon>Rhabditida</taxon>
        <taxon>Tylenchina</taxon>
        <taxon>Panagrolaimomorpha</taxon>
        <taxon>Panagrolaimoidea</taxon>
        <taxon>Panagrolaimidae</taxon>
        <taxon>Panagrellus</taxon>
    </lineage>
</organism>
<dbReference type="PROSITE" id="PS51550">
    <property type="entry name" value="EPH_LBD"/>
    <property type="match status" value="1"/>
</dbReference>
<keyword evidence="13 19" id="KW-0472">Membrane</keyword>
<evidence type="ECO:0000256" key="5">
    <source>
        <dbReference type="ARBA" id="ARBA00022679"/>
    </source>
</evidence>
<keyword evidence="10" id="KW-0418">Kinase</keyword>
<dbReference type="InterPro" id="IPR008266">
    <property type="entry name" value="Tyr_kinase_AS"/>
</dbReference>
<dbReference type="InterPro" id="IPR036116">
    <property type="entry name" value="FN3_sf"/>
</dbReference>
<reference evidence="25" key="2">
    <citation type="submission" date="2020-10" db="UniProtKB">
        <authorList>
            <consortium name="WormBaseParasite"/>
        </authorList>
    </citation>
    <scope>IDENTIFICATION</scope>
</reference>
<evidence type="ECO:0000256" key="15">
    <source>
        <dbReference type="ARBA" id="ARBA00023170"/>
    </source>
</evidence>
<evidence type="ECO:0000256" key="14">
    <source>
        <dbReference type="ARBA" id="ARBA00023137"/>
    </source>
</evidence>
<feature type="domain" description="Eph LBD" evidence="23">
    <location>
        <begin position="27"/>
        <end position="208"/>
    </location>
</feature>
<dbReference type="InterPro" id="IPR001245">
    <property type="entry name" value="Ser-Thr/Tyr_kinase_cat_dom"/>
</dbReference>
<evidence type="ECO:0000256" key="9">
    <source>
        <dbReference type="ARBA" id="ARBA00022741"/>
    </source>
</evidence>
<dbReference type="PROSITE" id="PS50853">
    <property type="entry name" value="FN3"/>
    <property type="match status" value="1"/>
</dbReference>
<dbReference type="PROSITE" id="PS00107">
    <property type="entry name" value="PROTEIN_KINASE_ATP"/>
    <property type="match status" value="1"/>
</dbReference>
<dbReference type="GO" id="GO:0007411">
    <property type="term" value="P:axon guidance"/>
    <property type="evidence" value="ECO:0007669"/>
    <property type="project" value="TreeGrafter"/>
</dbReference>
<evidence type="ECO:0000259" key="21">
    <source>
        <dbReference type="PROSITE" id="PS50011"/>
    </source>
</evidence>
<keyword evidence="11 17" id="KW-0067">ATP-binding</keyword>
<dbReference type="GO" id="GO:0005005">
    <property type="term" value="F:transmembrane-ephrin receptor activity"/>
    <property type="evidence" value="ECO:0007669"/>
    <property type="project" value="TreeGrafter"/>
</dbReference>
<dbReference type="Proteomes" id="UP000492821">
    <property type="component" value="Unassembled WGS sequence"/>
</dbReference>
<dbReference type="GO" id="GO:0005886">
    <property type="term" value="C:plasma membrane"/>
    <property type="evidence" value="ECO:0007669"/>
    <property type="project" value="UniProtKB-SubCell"/>
</dbReference>
<evidence type="ECO:0000259" key="22">
    <source>
        <dbReference type="PROSITE" id="PS50853"/>
    </source>
</evidence>
<evidence type="ECO:0000256" key="19">
    <source>
        <dbReference type="SAM" id="Phobius"/>
    </source>
</evidence>
<dbReference type="Gene3D" id="2.60.40.10">
    <property type="entry name" value="Immunoglobulins"/>
    <property type="match status" value="2"/>
</dbReference>
<evidence type="ECO:0000256" key="12">
    <source>
        <dbReference type="ARBA" id="ARBA00022989"/>
    </source>
</evidence>
<dbReference type="Pfam" id="PF00041">
    <property type="entry name" value="fn3"/>
    <property type="match status" value="1"/>
</dbReference>
<dbReference type="Pfam" id="PF22993">
    <property type="entry name" value="SAM_EPH"/>
    <property type="match status" value="1"/>
</dbReference>
<dbReference type="SUPFAM" id="SSF57184">
    <property type="entry name" value="Growth factor receptor domain"/>
    <property type="match status" value="1"/>
</dbReference>
<name>A0A7E4V433_PANRE</name>
<dbReference type="CDD" id="cd00063">
    <property type="entry name" value="FN3"/>
    <property type="match status" value="1"/>
</dbReference>
<keyword evidence="24" id="KW-1185">Reference proteome</keyword>
<dbReference type="InterPro" id="IPR013783">
    <property type="entry name" value="Ig-like_fold"/>
</dbReference>
<dbReference type="SMART" id="SM00219">
    <property type="entry name" value="TyrKc"/>
    <property type="match status" value="1"/>
</dbReference>
<dbReference type="SMART" id="SM00060">
    <property type="entry name" value="FN3"/>
    <property type="match status" value="2"/>
</dbReference>
<accession>A0A7E4V433</accession>
<proteinExistence type="predicted"/>
<evidence type="ECO:0000313" key="24">
    <source>
        <dbReference type="Proteomes" id="UP000492821"/>
    </source>
</evidence>
<evidence type="ECO:0000256" key="7">
    <source>
        <dbReference type="ARBA" id="ARBA00022729"/>
    </source>
</evidence>
<dbReference type="InterPro" id="IPR009030">
    <property type="entry name" value="Growth_fac_rcpt_cys_sf"/>
</dbReference>
<comment type="subcellular location">
    <subcellularLocation>
        <location evidence="1">Cell membrane</location>
        <topology evidence="1">Single-pass type I membrane protein</topology>
    </subcellularLocation>
</comment>
<dbReference type="PANTHER" id="PTHR46877:SF14">
    <property type="entry name" value="RECEPTOR PROTEIN-TYROSINE KINASE"/>
    <property type="match status" value="1"/>
</dbReference>
<keyword evidence="16" id="KW-0325">Glycoprotein</keyword>
<keyword evidence="4" id="KW-0597">Phosphoprotein</keyword>
<keyword evidence="8" id="KW-0677">Repeat</keyword>
<dbReference type="PROSITE" id="PS50011">
    <property type="entry name" value="PROTEIN_KINASE_DOM"/>
    <property type="match status" value="1"/>
</dbReference>
<dbReference type="Pfam" id="PF07699">
    <property type="entry name" value="Ephrin_rec_like"/>
    <property type="match status" value="1"/>
</dbReference>
<keyword evidence="12 19" id="KW-1133">Transmembrane helix</keyword>
<dbReference type="SUPFAM" id="SSF49265">
    <property type="entry name" value="Fibronectin type III"/>
    <property type="match status" value="1"/>
</dbReference>